<evidence type="ECO:0000313" key="2">
    <source>
        <dbReference type="Proteomes" id="UP000063789"/>
    </source>
</evidence>
<dbReference type="KEGG" id="goq:ACH46_06545"/>
<dbReference type="RefSeq" id="WP_062392206.1">
    <property type="nucleotide sequence ID" value="NZ_CP011853.1"/>
</dbReference>
<keyword evidence="2" id="KW-1185">Reference proteome</keyword>
<gene>
    <name evidence="1" type="ORF">ACH46_06545</name>
</gene>
<dbReference type="STRING" id="1136941.ACH46_06545"/>
<sequence length="107" mass="10033">MNGQTGTSVTVDPAAASTVVSTQASAAGGVAARSVAERVDTAALLPTFGLIGAGFLAALNGVGAARTASLDALASRHASTAARTAAAAAAYECCDADGGADLAGVPA</sequence>
<accession>A0A0N9NFW0</accession>
<dbReference type="PATRIC" id="fig|1136941.3.peg.1340"/>
<dbReference type="Proteomes" id="UP000063789">
    <property type="component" value="Chromosome"/>
</dbReference>
<reference evidence="2" key="1">
    <citation type="submission" date="2015-06" db="EMBL/GenBank/DDBJ databases">
        <title>Complete genome sequence and metabolic analysis of phthalate degradation pathway in Gordonia sp. QH-11.</title>
        <authorList>
            <person name="Jin D."/>
            <person name="Kong X."/>
            <person name="Bai Z."/>
        </authorList>
    </citation>
    <scope>NUCLEOTIDE SEQUENCE [LARGE SCALE GENOMIC DNA]</scope>
    <source>
        <strain evidence="2">QH-11</strain>
    </source>
</reference>
<dbReference type="Pfam" id="PF10824">
    <property type="entry name" value="T7SS_ESX_EspC"/>
    <property type="match status" value="1"/>
</dbReference>
<dbReference type="GO" id="GO:0009306">
    <property type="term" value="P:protein secretion"/>
    <property type="evidence" value="ECO:0007669"/>
    <property type="project" value="InterPro"/>
</dbReference>
<reference evidence="1 2" key="2">
    <citation type="journal article" date="2017" name="Int. J. Syst. Evol. Microbiol.">
        <title>Gordonia phthalatica sp. nov., a di-n-butyl phthalate-degrading bacterium isolated from activated sludge.</title>
        <authorList>
            <person name="Jin D."/>
            <person name="Kong X."/>
            <person name="Jia M."/>
            <person name="Yu X."/>
            <person name="Wang X."/>
            <person name="Zhuang X."/>
            <person name="Deng Y."/>
            <person name="Bai Z."/>
        </authorList>
    </citation>
    <scope>NUCLEOTIDE SEQUENCE [LARGE SCALE GENOMIC DNA]</scope>
    <source>
        <strain evidence="1 2">QH-11</strain>
    </source>
</reference>
<protein>
    <recommendedName>
        <fullName evidence="3">ESX-1 secretion-associated protein</fullName>
    </recommendedName>
</protein>
<dbReference type="OrthoDB" id="4381629at2"/>
<dbReference type="InterPro" id="IPR022536">
    <property type="entry name" value="EspC"/>
</dbReference>
<evidence type="ECO:0008006" key="3">
    <source>
        <dbReference type="Google" id="ProtNLM"/>
    </source>
</evidence>
<proteinExistence type="predicted"/>
<dbReference type="EMBL" id="CP011853">
    <property type="protein sequence ID" value="ALG84228.1"/>
    <property type="molecule type" value="Genomic_DNA"/>
</dbReference>
<evidence type="ECO:0000313" key="1">
    <source>
        <dbReference type="EMBL" id="ALG84228.1"/>
    </source>
</evidence>
<dbReference type="AlphaFoldDB" id="A0A0N9NFW0"/>
<name>A0A0N9NFW0_9ACTN</name>
<organism evidence="1 2">
    <name type="scientific">Gordonia phthalatica</name>
    <dbReference type="NCBI Taxonomy" id="1136941"/>
    <lineage>
        <taxon>Bacteria</taxon>
        <taxon>Bacillati</taxon>
        <taxon>Actinomycetota</taxon>
        <taxon>Actinomycetes</taxon>
        <taxon>Mycobacteriales</taxon>
        <taxon>Gordoniaceae</taxon>
        <taxon>Gordonia</taxon>
    </lineage>
</organism>